<proteinExistence type="predicted"/>
<keyword evidence="1" id="KW-0812">Transmembrane</keyword>
<gene>
    <name evidence="2" type="ORF">MALK_1960</name>
</gene>
<dbReference type="RefSeq" id="WP_002881135.1">
    <property type="nucleotide sequence ID" value="NZ_AMWK01000004.1"/>
</dbReference>
<name>N9U0Q5_9BACT</name>
<dbReference type="PROSITE" id="PS51257">
    <property type="entry name" value="PROKAR_LIPOPROTEIN"/>
    <property type="match status" value="1"/>
</dbReference>
<comment type="caution">
    <text evidence="2">The sequence shown here is derived from an EMBL/GenBank/DDBJ whole genome shotgun (WGS) entry which is preliminary data.</text>
</comment>
<organism evidence="2 3">
    <name type="scientific">Metamycoplasma alkalescens 14918</name>
    <dbReference type="NCBI Taxonomy" id="1188234"/>
    <lineage>
        <taxon>Bacteria</taxon>
        <taxon>Bacillati</taxon>
        <taxon>Mycoplasmatota</taxon>
        <taxon>Mycoplasmoidales</taxon>
        <taxon>Metamycoplasmataceae</taxon>
        <taxon>Metamycoplasma</taxon>
    </lineage>
</organism>
<keyword evidence="1" id="KW-0472">Membrane</keyword>
<feature type="transmembrane region" description="Helical" evidence="1">
    <location>
        <begin position="167"/>
        <end position="184"/>
    </location>
</feature>
<protein>
    <recommendedName>
        <fullName evidence="4">Lipoprotein</fullName>
    </recommendedName>
</protein>
<evidence type="ECO:0008006" key="4">
    <source>
        <dbReference type="Google" id="ProtNLM"/>
    </source>
</evidence>
<sequence>MTNNKFKLISSLLVSSFPLLGISCQTKIHNQHNEIKSDEIKIRIPNKENLVLNTVDWNDIVLDYDREKYDVAKDQIIKNNDSLIIRIRIIKKDSTYKQNINEIIKEETFFNFKNPTNDPINNPINLNPTKNNNEDLKPNIKPIYHNNEKLVYGDSKIYTINKIRNTLLIHTYLMMNSYLIMMFIQ</sequence>
<keyword evidence="3" id="KW-1185">Reference proteome</keyword>
<evidence type="ECO:0000313" key="3">
    <source>
        <dbReference type="Proteomes" id="UP000013137"/>
    </source>
</evidence>
<evidence type="ECO:0000313" key="2">
    <source>
        <dbReference type="EMBL" id="ENY54132.1"/>
    </source>
</evidence>
<accession>N9U0Q5</accession>
<evidence type="ECO:0000256" key="1">
    <source>
        <dbReference type="SAM" id="Phobius"/>
    </source>
</evidence>
<dbReference type="EMBL" id="AMWK01000004">
    <property type="protein sequence ID" value="ENY54132.1"/>
    <property type="molecule type" value="Genomic_DNA"/>
</dbReference>
<dbReference type="PATRIC" id="fig|1188234.3.peg.183"/>
<dbReference type="Proteomes" id="UP000013137">
    <property type="component" value="Unassembled WGS sequence"/>
</dbReference>
<keyword evidence="1" id="KW-1133">Transmembrane helix</keyword>
<reference evidence="2 3" key="1">
    <citation type="journal article" date="2013" name="Genome Announc.">
        <title>Draft Genome Sequences of Mycoplasma alkalescens, Mycoplasma arginini, and Mycoplasma bovigenitalium, Three Species with Equivocal Pathogenic Status for Cattle.</title>
        <authorList>
            <person name="Manso-Silvan L."/>
            <person name="Tardy F."/>
            <person name="Baranowski E."/>
            <person name="Barre A."/>
            <person name="Blanchard A."/>
            <person name="Breton M."/>
            <person name="Couture C."/>
            <person name="Citti C."/>
            <person name="Dordet-Frisoni E."/>
            <person name="Dupuy V."/>
            <person name="Gaurivaud P."/>
            <person name="Jacob D."/>
            <person name="Lemaitre C."/>
            <person name="Nikolski M."/>
            <person name="Nouvel L.X."/>
            <person name="Poumarat F."/>
            <person name="Thebault P."/>
            <person name="Theil S."/>
            <person name="Thiaucourt F."/>
            <person name="Sirand-Pugnet P."/>
        </authorList>
    </citation>
    <scope>NUCLEOTIDE SEQUENCE [LARGE SCALE GENOMIC DNA]</scope>
    <source>
        <strain evidence="2 3">14918</strain>
    </source>
</reference>
<dbReference type="AlphaFoldDB" id="N9U0Q5"/>